<keyword evidence="2" id="KW-1185">Reference proteome</keyword>
<dbReference type="KEGG" id="kak:Kalk_01685"/>
<organism evidence="1 2">
    <name type="scientific">Ketobacter alkanivorans</name>
    <dbReference type="NCBI Taxonomy" id="1917421"/>
    <lineage>
        <taxon>Bacteria</taxon>
        <taxon>Pseudomonadati</taxon>
        <taxon>Pseudomonadota</taxon>
        <taxon>Gammaproteobacteria</taxon>
        <taxon>Pseudomonadales</taxon>
        <taxon>Ketobacteraceae</taxon>
        <taxon>Ketobacter</taxon>
    </lineage>
</organism>
<dbReference type="OrthoDB" id="6367143at2"/>
<dbReference type="AlphaFoldDB" id="A0A2K9LFS7"/>
<dbReference type="EMBL" id="CP022684">
    <property type="protein sequence ID" value="AUM11218.1"/>
    <property type="molecule type" value="Genomic_DNA"/>
</dbReference>
<evidence type="ECO:0000313" key="2">
    <source>
        <dbReference type="Proteomes" id="UP000235116"/>
    </source>
</evidence>
<dbReference type="RefSeq" id="WP_101892558.1">
    <property type="nucleotide sequence ID" value="NZ_CP022684.1"/>
</dbReference>
<gene>
    <name evidence="1" type="ORF">Kalk_01685</name>
</gene>
<proteinExistence type="predicted"/>
<reference evidence="2" key="1">
    <citation type="submission" date="2017-08" db="EMBL/GenBank/DDBJ databases">
        <title>Direct submision.</title>
        <authorList>
            <person name="Kim S.-J."/>
            <person name="Rhee S.-K."/>
        </authorList>
    </citation>
    <scope>NUCLEOTIDE SEQUENCE [LARGE SCALE GENOMIC DNA]</scope>
    <source>
        <strain evidence="2">GI5</strain>
    </source>
</reference>
<dbReference type="Proteomes" id="UP000235116">
    <property type="component" value="Chromosome"/>
</dbReference>
<name>A0A2K9LFS7_9GAMM</name>
<evidence type="ECO:0000313" key="1">
    <source>
        <dbReference type="EMBL" id="AUM11218.1"/>
    </source>
</evidence>
<accession>A0A2K9LFS7</accession>
<protein>
    <submittedName>
        <fullName evidence="1">Uncharacterized protein</fullName>
    </submittedName>
</protein>
<sequence length="121" mass="13352">MSEVSEYEGISAEDVEMIKAIVDAFYGPSIAARFTSSTISDDTVKQIAYLLAETVDCSQWTDAVPNPSDILMPTKNLKKWALRLIRNAGKPFINGSAKVTVACKNFRAAQLRTEVVMSLKY</sequence>